<feature type="region of interest" description="Disordered" evidence="1">
    <location>
        <begin position="369"/>
        <end position="417"/>
    </location>
</feature>
<evidence type="ECO:0000313" key="4">
    <source>
        <dbReference type="Proteomes" id="UP001305647"/>
    </source>
</evidence>
<feature type="domain" description="F-box" evidence="2">
    <location>
        <begin position="1"/>
        <end position="46"/>
    </location>
</feature>
<dbReference type="SUPFAM" id="SSF81383">
    <property type="entry name" value="F-box domain"/>
    <property type="match status" value="1"/>
</dbReference>
<dbReference type="InterPro" id="IPR036047">
    <property type="entry name" value="F-box-like_dom_sf"/>
</dbReference>
<evidence type="ECO:0000259" key="2">
    <source>
        <dbReference type="PROSITE" id="PS50181"/>
    </source>
</evidence>
<comment type="caution">
    <text evidence="3">The sequence shown here is derived from an EMBL/GenBank/DDBJ whole genome shotgun (WGS) entry which is preliminary data.</text>
</comment>
<reference evidence="3" key="1">
    <citation type="journal article" date="2023" name="Mol. Phylogenet. Evol.">
        <title>Genome-scale phylogeny and comparative genomics of the fungal order Sordariales.</title>
        <authorList>
            <person name="Hensen N."/>
            <person name="Bonometti L."/>
            <person name="Westerberg I."/>
            <person name="Brannstrom I.O."/>
            <person name="Guillou S."/>
            <person name="Cros-Aarteil S."/>
            <person name="Calhoun S."/>
            <person name="Haridas S."/>
            <person name="Kuo A."/>
            <person name="Mondo S."/>
            <person name="Pangilinan J."/>
            <person name="Riley R."/>
            <person name="LaButti K."/>
            <person name="Andreopoulos B."/>
            <person name="Lipzen A."/>
            <person name="Chen C."/>
            <person name="Yan M."/>
            <person name="Daum C."/>
            <person name="Ng V."/>
            <person name="Clum A."/>
            <person name="Steindorff A."/>
            <person name="Ohm R.A."/>
            <person name="Martin F."/>
            <person name="Silar P."/>
            <person name="Natvig D.O."/>
            <person name="Lalanne C."/>
            <person name="Gautier V."/>
            <person name="Ament-Velasquez S.L."/>
            <person name="Kruys A."/>
            <person name="Hutchinson M.I."/>
            <person name="Powell A.J."/>
            <person name="Barry K."/>
            <person name="Miller A.N."/>
            <person name="Grigoriev I.V."/>
            <person name="Debuchy R."/>
            <person name="Gladieux P."/>
            <person name="Hiltunen Thoren M."/>
            <person name="Johannesson H."/>
        </authorList>
    </citation>
    <scope>NUCLEOTIDE SEQUENCE</scope>
    <source>
        <strain evidence="3">CBS 757.83</strain>
    </source>
</reference>
<dbReference type="PROSITE" id="PS50181">
    <property type="entry name" value="FBOX"/>
    <property type="match status" value="1"/>
</dbReference>
<dbReference type="PANTHER" id="PTHR34098">
    <property type="entry name" value="F-BOX ONLY PROTEIN 47"/>
    <property type="match status" value="1"/>
</dbReference>
<dbReference type="EMBL" id="MU863627">
    <property type="protein sequence ID" value="KAK4104214.1"/>
    <property type="molecule type" value="Genomic_DNA"/>
</dbReference>
<feature type="compositionally biased region" description="Basic and acidic residues" evidence="1">
    <location>
        <begin position="402"/>
        <end position="417"/>
    </location>
</feature>
<proteinExistence type="predicted"/>
<dbReference type="Proteomes" id="UP001305647">
    <property type="component" value="Unassembled WGS sequence"/>
</dbReference>
<evidence type="ECO:0000313" key="3">
    <source>
        <dbReference type="EMBL" id="KAK4104214.1"/>
    </source>
</evidence>
<feature type="region of interest" description="Disordered" evidence="1">
    <location>
        <begin position="584"/>
        <end position="648"/>
    </location>
</feature>
<dbReference type="InterPro" id="IPR038946">
    <property type="entry name" value="FBXO47"/>
</dbReference>
<organism evidence="3 4">
    <name type="scientific">Parathielavia hyrcaniae</name>
    <dbReference type="NCBI Taxonomy" id="113614"/>
    <lineage>
        <taxon>Eukaryota</taxon>
        <taxon>Fungi</taxon>
        <taxon>Dikarya</taxon>
        <taxon>Ascomycota</taxon>
        <taxon>Pezizomycotina</taxon>
        <taxon>Sordariomycetes</taxon>
        <taxon>Sordariomycetidae</taxon>
        <taxon>Sordariales</taxon>
        <taxon>Chaetomiaceae</taxon>
        <taxon>Parathielavia</taxon>
    </lineage>
</organism>
<dbReference type="PANTHER" id="PTHR34098:SF1">
    <property type="entry name" value="F-BOX ONLY PROTEIN 47"/>
    <property type="match status" value="1"/>
</dbReference>
<dbReference type="Pfam" id="PF00646">
    <property type="entry name" value="F-box"/>
    <property type="match status" value="1"/>
</dbReference>
<name>A0AAN6Q641_9PEZI</name>
<sequence length="668" mass="74678">MALARLPYELLSFVVQHLDLADIHNLSLSSKTFQYLLYEANITRLLLETKAPYSTEARDARVTKDYASGLRRLLKRRHAIATLKPYLVAIVGLAHDWMYESGVLCYLTGHELRLLHLHHSEKSEIVVDMSRVLHRVFNHSPTHAEFDLQLLYYSHDILSCAYTTPPHGRAGGTATHSLLVFNPREGRIISVRVLDSISNVFVRNNHRFLYCGVTFDTYDDGYEHWTIYGFDIAAAEWLFPPFNVMGCIGTDIGYTVCFEILDDYFYGISNQTSLSEEVNDPESRYNCFRLPLARDGFQRREDPSFWPLDQTWRRNHNEGPIDDRWTTLRMLRDEATGQFKAVESRREWLGGRISGRRTYYTTPIRFRVPDTHKHGKMHQPEHSTASSSHTSAAKNQPEDDEGTWRARDPHAAHPGDDHSVVAAAIAKCPIRSYHSSCQTSIDLVDVSTSFDPADRRFCLRGNTRRLWTADEIAQRGCPTAEERVPQDHDAFMRQIDSLYKSEYGLLWPPEHDPSSPDTALADLHAIFNPPGHYVGAAQGSWDDRSMVYTAGVSAGGLKALVFVSWDPSIFLAGTPRYPGDTAIVGPGGSTDGSPRAGLPPPPAAKTAGQGKGKGIDTATSRPALQPDAIIRSPPDDGLVGGNGASPASWSRIEPAQYLKIARGYHFAS</sequence>
<reference evidence="3" key="2">
    <citation type="submission" date="2023-05" db="EMBL/GenBank/DDBJ databases">
        <authorList>
            <consortium name="Lawrence Berkeley National Laboratory"/>
            <person name="Steindorff A."/>
            <person name="Hensen N."/>
            <person name="Bonometti L."/>
            <person name="Westerberg I."/>
            <person name="Brannstrom I.O."/>
            <person name="Guillou S."/>
            <person name="Cros-Aarteil S."/>
            <person name="Calhoun S."/>
            <person name="Haridas S."/>
            <person name="Kuo A."/>
            <person name="Mondo S."/>
            <person name="Pangilinan J."/>
            <person name="Riley R."/>
            <person name="Labutti K."/>
            <person name="Andreopoulos B."/>
            <person name="Lipzen A."/>
            <person name="Chen C."/>
            <person name="Yanf M."/>
            <person name="Daum C."/>
            <person name="Ng V."/>
            <person name="Clum A."/>
            <person name="Ohm R."/>
            <person name="Martin F."/>
            <person name="Silar P."/>
            <person name="Natvig D."/>
            <person name="Lalanne C."/>
            <person name="Gautier V."/>
            <person name="Ament-Velasquez S.L."/>
            <person name="Kruys A."/>
            <person name="Hutchinson M.I."/>
            <person name="Powell A.J."/>
            <person name="Barry K."/>
            <person name="Miller A.N."/>
            <person name="Grigoriev I.V."/>
            <person name="Debuchy R."/>
            <person name="Gladieux P."/>
            <person name="Thoren M.H."/>
            <person name="Johannesson H."/>
        </authorList>
    </citation>
    <scope>NUCLEOTIDE SEQUENCE</scope>
    <source>
        <strain evidence="3">CBS 757.83</strain>
    </source>
</reference>
<evidence type="ECO:0000256" key="1">
    <source>
        <dbReference type="SAM" id="MobiDB-lite"/>
    </source>
</evidence>
<dbReference type="InterPro" id="IPR001810">
    <property type="entry name" value="F-box_dom"/>
</dbReference>
<gene>
    <name evidence="3" type="ORF">N658DRAFT_247128</name>
</gene>
<feature type="compositionally biased region" description="Low complexity" evidence="1">
    <location>
        <begin position="382"/>
        <end position="393"/>
    </location>
</feature>
<dbReference type="AlphaFoldDB" id="A0AAN6Q641"/>
<keyword evidence="4" id="KW-1185">Reference proteome</keyword>
<accession>A0AAN6Q641</accession>
<protein>
    <recommendedName>
        <fullName evidence="2">F-box domain-containing protein</fullName>
    </recommendedName>
</protein>